<dbReference type="EMBL" id="BAAAND010000006">
    <property type="protein sequence ID" value="GAA1587989.1"/>
    <property type="molecule type" value="Genomic_DNA"/>
</dbReference>
<comment type="caution">
    <text evidence="1">The sequence shown here is derived from an EMBL/GenBank/DDBJ whole genome shotgun (WGS) entry which is preliminary data.</text>
</comment>
<keyword evidence="2" id="KW-1185">Reference proteome</keyword>
<name>A0ABP4PVZ0_9ACTN</name>
<dbReference type="Proteomes" id="UP001500190">
    <property type="component" value="Unassembled WGS sequence"/>
</dbReference>
<gene>
    <name evidence="1" type="ORF">GCM10009742_37890</name>
</gene>
<protein>
    <submittedName>
        <fullName evidence="1">Uncharacterized protein</fullName>
    </submittedName>
</protein>
<organism evidence="1 2">
    <name type="scientific">Kribbella karoonensis</name>
    <dbReference type="NCBI Taxonomy" id="324851"/>
    <lineage>
        <taxon>Bacteria</taxon>
        <taxon>Bacillati</taxon>
        <taxon>Actinomycetota</taxon>
        <taxon>Actinomycetes</taxon>
        <taxon>Propionibacteriales</taxon>
        <taxon>Kribbellaceae</taxon>
        <taxon>Kribbella</taxon>
    </lineage>
</organism>
<accession>A0ABP4PVZ0</accession>
<proteinExistence type="predicted"/>
<evidence type="ECO:0000313" key="1">
    <source>
        <dbReference type="EMBL" id="GAA1587989.1"/>
    </source>
</evidence>
<reference evidence="2" key="1">
    <citation type="journal article" date="2019" name="Int. J. Syst. Evol. Microbiol.">
        <title>The Global Catalogue of Microorganisms (GCM) 10K type strain sequencing project: providing services to taxonomists for standard genome sequencing and annotation.</title>
        <authorList>
            <consortium name="The Broad Institute Genomics Platform"/>
            <consortium name="The Broad Institute Genome Sequencing Center for Infectious Disease"/>
            <person name="Wu L."/>
            <person name="Ma J."/>
        </authorList>
    </citation>
    <scope>NUCLEOTIDE SEQUENCE [LARGE SCALE GENOMIC DNA]</scope>
    <source>
        <strain evidence="2">JCM 14304</strain>
    </source>
</reference>
<sequence length="79" mass="8176">MNAFAVIACATPSCSVLMIVIPDANRPSAARNAAADTLPLDSIEDTSAGYAFRASAEGVGTVTQPVRTKLRRVPDGDGR</sequence>
<evidence type="ECO:0000313" key="2">
    <source>
        <dbReference type="Proteomes" id="UP001500190"/>
    </source>
</evidence>